<organism evidence="2">
    <name type="scientific">marine metagenome</name>
    <dbReference type="NCBI Taxonomy" id="408172"/>
    <lineage>
        <taxon>unclassified sequences</taxon>
        <taxon>metagenomes</taxon>
        <taxon>ecological metagenomes</taxon>
    </lineage>
</organism>
<dbReference type="InterPro" id="IPR003462">
    <property type="entry name" value="ODC_Mu_crystall"/>
</dbReference>
<evidence type="ECO:0008006" key="3">
    <source>
        <dbReference type="Google" id="ProtNLM"/>
    </source>
</evidence>
<dbReference type="GO" id="GO:0005737">
    <property type="term" value="C:cytoplasm"/>
    <property type="evidence" value="ECO:0007669"/>
    <property type="project" value="TreeGrafter"/>
</dbReference>
<dbReference type="Gene3D" id="3.40.50.720">
    <property type="entry name" value="NAD(P)-binding Rossmann-like Domain"/>
    <property type="match status" value="1"/>
</dbReference>
<dbReference type="GO" id="GO:0016491">
    <property type="term" value="F:oxidoreductase activity"/>
    <property type="evidence" value="ECO:0007669"/>
    <property type="project" value="UniProtKB-ARBA"/>
</dbReference>
<gene>
    <name evidence="2" type="ORF">METZ01_LOCUS68433</name>
</gene>
<dbReference type="Gene3D" id="3.30.1780.10">
    <property type="entry name" value="ornithine cyclodeaminase, domain 1"/>
    <property type="match status" value="1"/>
</dbReference>
<dbReference type="Pfam" id="PF02423">
    <property type="entry name" value="OCD_Mu_crystall"/>
    <property type="match status" value="1"/>
</dbReference>
<dbReference type="InterPro" id="IPR036291">
    <property type="entry name" value="NAD(P)-bd_dom_sf"/>
</dbReference>
<evidence type="ECO:0000313" key="2">
    <source>
        <dbReference type="EMBL" id="SVA15579.1"/>
    </source>
</evidence>
<dbReference type="EMBL" id="UINC01004606">
    <property type="protein sequence ID" value="SVA15579.1"/>
    <property type="molecule type" value="Genomic_DNA"/>
</dbReference>
<dbReference type="SUPFAM" id="SSF51735">
    <property type="entry name" value="NAD(P)-binding Rossmann-fold domains"/>
    <property type="match status" value="1"/>
</dbReference>
<evidence type="ECO:0000256" key="1">
    <source>
        <dbReference type="ARBA" id="ARBA00008903"/>
    </source>
</evidence>
<reference evidence="2" key="1">
    <citation type="submission" date="2018-05" db="EMBL/GenBank/DDBJ databases">
        <authorList>
            <person name="Lanie J.A."/>
            <person name="Ng W.-L."/>
            <person name="Kazmierczak K.M."/>
            <person name="Andrzejewski T.M."/>
            <person name="Davidsen T.M."/>
            <person name="Wayne K.J."/>
            <person name="Tettelin H."/>
            <person name="Glass J.I."/>
            <person name="Rusch D."/>
            <person name="Podicherti R."/>
            <person name="Tsui H.-C.T."/>
            <person name="Winkler M.E."/>
        </authorList>
    </citation>
    <scope>NUCLEOTIDE SEQUENCE</scope>
</reference>
<name>A0A381TID3_9ZZZZ</name>
<dbReference type="AlphaFoldDB" id="A0A381TID3"/>
<dbReference type="PANTHER" id="PTHR13812:SF19">
    <property type="entry name" value="KETIMINE REDUCTASE MU-CRYSTALLIN"/>
    <property type="match status" value="1"/>
</dbReference>
<accession>A0A381TID3</accession>
<dbReference type="PANTHER" id="PTHR13812">
    <property type="entry name" value="KETIMINE REDUCTASE MU-CRYSTALLIN"/>
    <property type="match status" value="1"/>
</dbReference>
<proteinExistence type="inferred from homology"/>
<protein>
    <recommendedName>
        <fullName evidence="3">Ornithine cyclodeaminase</fullName>
    </recommendedName>
</protein>
<sequence>MPAAIELLREAFRDLGELHPRRQVSLGPSDDLLMMPAVAPSGIGVKIVTVVSDNPSRGLPLIHGHYLFCDRETGVPLATLDGSALTALRTPAASALATDVLARSDVRTLGIFGTGVQARGHIEAVLAVRPGIESVVVCGRSPESSEAFAAGVDAGGRAASAASADEVAACDVVCGCTSAAKPVIPTAAVRPGTHVNLVGSYSTARREVDDDLVATTSVFVDDREAAAEESGELIHAASGSWSFDRIVGDLAELASGRAGRRDDDEVTLFKSVGLAVEDVVVAAAVVARS</sequence>
<dbReference type="InterPro" id="IPR023401">
    <property type="entry name" value="ODC_N"/>
</dbReference>
<dbReference type="PIRSF" id="PIRSF001439">
    <property type="entry name" value="CryM"/>
    <property type="match status" value="1"/>
</dbReference>
<dbReference type="GO" id="GO:0019752">
    <property type="term" value="P:carboxylic acid metabolic process"/>
    <property type="evidence" value="ECO:0007669"/>
    <property type="project" value="UniProtKB-ARBA"/>
</dbReference>
<dbReference type="FunFam" id="3.40.50.720:FF:000311">
    <property type="entry name" value="Ornithine cyclodeaminase"/>
    <property type="match status" value="1"/>
</dbReference>
<comment type="similarity">
    <text evidence="1">Belongs to the ornithine cyclodeaminase/mu-crystallin family.</text>
</comment>